<accession>A0A8G2C1B4</accession>
<dbReference type="InterPro" id="IPR050256">
    <property type="entry name" value="Glycosyltransferase_2"/>
</dbReference>
<dbReference type="GO" id="GO:0005886">
    <property type="term" value="C:plasma membrane"/>
    <property type="evidence" value="ECO:0007669"/>
    <property type="project" value="TreeGrafter"/>
</dbReference>
<comment type="caution">
    <text evidence="9">The sequence shown here is derived from an EMBL/GenBank/DDBJ whole genome shotgun (WGS) entry which is preliminary data.</text>
</comment>
<organism evidence="9 10">
    <name type="scientific">Desulfomicrobium norvegicum (strain DSM 1741 / NCIMB 8310)</name>
    <name type="common">Desulfovibrio baculatus (strain Norway 4)</name>
    <name type="synonym">Desulfovibrio desulfuricans (strain Norway 4)</name>
    <dbReference type="NCBI Taxonomy" id="52561"/>
    <lineage>
        <taxon>Bacteria</taxon>
        <taxon>Pseudomonadati</taxon>
        <taxon>Thermodesulfobacteriota</taxon>
        <taxon>Desulfovibrionia</taxon>
        <taxon>Desulfovibrionales</taxon>
        <taxon>Desulfomicrobiaceae</taxon>
        <taxon>Desulfomicrobium</taxon>
    </lineage>
</organism>
<evidence type="ECO:0000256" key="6">
    <source>
        <dbReference type="ARBA" id="ARBA00023136"/>
    </source>
</evidence>
<evidence type="ECO:0000259" key="8">
    <source>
        <dbReference type="Pfam" id="PF00535"/>
    </source>
</evidence>
<evidence type="ECO:0000256" key="1">
    <source>
        <dbReference type="ARBA" id="ARBA00004141"/>
    </source>
</evidence>
<evidence type="ECO:0000313" key="10">
    <source>
        <dbReference type="Proteomes" id="UP000199581"/>
    </source>
</evidence>
<keyword evidence="5 7" id="KW-1133">Transmembrane helix</keyword>
<dbReference type="Pfam" id="PF00535">
    <property type="entry name" value="Glycos_transf_2"/>
    <property type="match status" value="1"/>
</dbReference>
<dbReference type="OrthoDB" id="9802649at2"/>
<protein>
    <submittedName>
        <fullName evidence="9">Glycosyltransferase involved in cell wall bisynthesis</fullName>
    </submittedName>
</protein>
<dbReference type="GO" id="GO:0016757">
    <property type="term" value="F:glycosyltransferase activity"/>
    <property type="evidence" value="ECO:0007669"/>
    <property type="project" value="UniProtKB-KW"/>
</dbReference>
<evidence type="ECO:0000256" key="7">
    <source>
        <dbReference type="SAM" id="Phobius"/>
    </source>
</evidence>
<evidence type="ECO:0000256" key="4">
    <source>
        <dbReference type="ARBA" id="ARBA00022692"/>
    </source>
</evidence>
<name>A0A8G2C1B4_DESNO</name>
<dbReference type="PANTHER" id="PTHR48090">
    <property type="entry name" value="UNDECAPRENYL-PHOSPHATE 4-DEOXY-4-FORMAMIDO-L-ARABINOSE TRANSFERASE-RELATED"/>
    <property type="match status" value="1"/>
</dbReference>
<feature type="transmembrane region" description="Helical" evidence="7">
    <location>
        <begin position="281"/>
        <end position="306"/>
    </location>
</feature>
<dbReference type="Gene3D" id="3.90.550.10">
    <property type="entry name" value="Spore Coat Polysaccharide Biosynthesis Protein SpsA, Chain A"/>
    <property type="match status" value="1"/>
</dbReference>
<proteinExistence type="predicted"/>
<dbReference type="CDD" id="cd04187">
    <property type="entry name" value="DPM1_like_bac"/>
    <property type="match status" value="1"/>
</dbReference>
<dbReference type="AlphaFoldDB" id="A0A8G2C1B4"/>
<evidence type="ECO:0000313" key="9">
    <source>
        <dbReference type="EMBL" id="SFL47264.1"/>
    </source>
</evidence>
<dbReference type="Proteomes" id="UP000199581">
    <property type="component" value="Unassembled WGS sequence"/>
</dbReference>
<keyword evidence="6 7" id="KW-0472">Membrane</keyword>
<sequence>MNFPSGGVLAFSRSSEKRDVGSILVSLVIPMYNERDGLEMLFASIDNALSGRAIAYEVVCIDDGSSDDTFSALVDIGDKRIRAFRLSRNYGKEIALSAGLDLVRGDVVIPMDADLQEPPELIPVMLDKWEQGFDVVVAVRRSRQADGFVKAASAKFFYKFFNSVSASKIPENAGDFRLLDRHVVDVLRQMPERNRFMKGLLSWPGFRYEQIEFDRPERYCGQSKWKPIKLLGLAVDGLTSFSTLPLRMASILGGCMSMGTLAYGLFVVSKRLLWGDPVQGYASLMASMLFLGGVQLLALGIVGEYIGRIYIETKRRPLYVVMDSNDNNVVYKNE</sequence>
<keyword evidence="2" id="KW-0328">Glycosyltransferase</keyword>
<keyword evidence="4 7" id="KW-0812">Transmembrane</keyword>
<dbReference type="EMBL" id="FOTO01000002">
    <property type="protein sequence ID" value="SFL47264.1"/>
    <property type="molecule type" value="Genomic_DNA"/>
</dbReference>
<dbReference type="SUPFAM" id="SSF53448">
    <property type="entry name" value="Nucleotide-diphospho-sugar transferases"/>
    <property type="match status" value="1"/>
</dbReference>
<feature type="transmembrane region" description="Helical" evidence="7">
    <location>
        <begin position="249"/>
        <end position="269"/>
    </location>
</feature>
<gene>
    <name evidence="9" type="ORF">SAMN05421830_102329</name>
</gene>
<keyword evidence="10" id="KW-1185">Reference proteome</keyword>
<evidence type="ECO:0000256" key="3">
    <source>
        <dbReference type="ARBA" id="ARBA00022679"/>
    </source>
</evidence>
<reference evidence="9 10" key="1">
    <citation type="submission" date="2016-10" db="EMBL/GenBank/DDBJ databases">
        <authorList>
            <person name="Varghese N."/>
            <person name="Submissions S."/>
        </authorList>
    </citation>
    <scope>NUCLEOTIDE SEQUENCE [LARGE SCALE GENOMIC DNA]</scope>
    <source>
        <strain evidence="9 10">DSM 1741</strain>
    </source>
</reference>
<dbReference type="InterPro" id="IPR001173">
    <property type="entry name" value="Glyco_trans_2-like"/>
</dbReference>
<feature type="domain" description="Glycosyltransferase 2-like" evidence="8">
    <location>
        <begin position="26"/>
        <end position="185"/>
    </location>
</feature>
<evidence type="ECO:0000256" key="2">
    <source>
        <dbReference type="ARBA" id="ARBA00022676"/>
    </source>
</evidence>
<comment type="subcellular location">
    <subcellularLocation>
        <location evidence="1">Membrane</location>
        <topology evidence="1">Multi-pass membrane protein</topology>
    </subcellularLocation>
</comment>
<evidence type="ECO:0000256" key="5">
    <source>
        <dbReference type="ARBA" id="ARBA00022989"/>
    </source>
</evidence>
<keyword evidence="3 9" id="KW-0808">Transferase</keyword>
<dbReference type="InterPro" id="IPR029044">
    <property type="entry name" value="Nucleotide-diphossugar_trans"/>
</dbReference>
<dbReference type="PANTHER" id="PTHR48090:SF1">
    <property type="entry name" value="PROPHAGE BACTOPRENOL GLUCOSYL TRANSFERASE HOMOLOG"/>
    <property type="match status" value="1"/>
</dbReference>